<dbReference type="OrthoDB" id="9800666at2"/>
<dbReference type="PANTHER" id="PTHR39335">
    <property type="entry name" value="BLL4220 PROTEIN"/>
    <property type="match status" value="1"/>
</dbReference>
<dbReference type="AlphaFoldDB" id="A0A1W6ZPI9"/>
<dbReference type="InterPro" id="IPR005297">
    <property type="entry name" value="Lipoprotein_repeat"/>
</dbReference>
<keyword evidence="2" id="KW-1185">Reference proteome</keyword>
<protein>
    <submittedName>
        <fullName evidence="1">Uncharacterized protein</fullName>
    </submittedName>
</protein>
<dbReference type="STRING" id="1235591.CAK95_09510"/>
<name>A0A1W6ZPI9_9HYPH</name>
<dbReference type="InterPro" id="IPR014558">
    <property type="entry name" value="UCP029720"/>
</dbReference>
<accession>A0A1W6ZPI9</accession>
<dbReference type="KEGG" id="psin:CAK95_09510"/>
<evidence type="ECO:0000313" key="1">
    <source>
        <dbReference type="EMBL" id="ARP99291.1"/>
    </source>
</evidence>
<evidence type="ECO:0000313" key="2">
    <source>
        <dbReference type="Proteomes" id="UP000194137"/>
    </source>
</evidence>
<dbReference type="GO" id="GO:0043448">
    <property type="term" value="P:alkane catabolic process"/>
    <property type="evidence" value="ECO:0007669"/>
    <property type="project" value="TreeGrafter"/>
</dbReference>
<gene>
    <name evidence="1" type="ORF">CAK95_09510</name>
</gene>
<proteinExistence type="predicted"/>
<dbReference type="RefSeq" id="WP_086087700.1">
    <property type="nucleotide sequence ID" value="NZ_CP021112.1"/>
</dbReference>
<dbReference type="PANTHER" id="PTHR39335:SF1">
    <property type="entry name" value="BLL4220 PROTEIN"/>
    <property type="match status" value="1"/>
</dbReference>
<dbReference type="EMBL" id="CP021112">
    <property type="protein sequence ID" value="ARP99291.1"/>
    <property type="molecule type" value="Genomic_DNA"/>
</dbReference>
<dbReference type="Pfam" id="PF03640">
    <property type="entry name" value="Lipoprotein_15"/>
    <property type="match status" value="2"/>
</dbReference>
<dbReference type="PIRSF" id="PIRSF029720">
    <property type="entry name" value="UCP029720"/>
    <property type="match status" value="1"/>
</dbReference>
<organism evidence="1 2">
    <name type="scientific">Pseudorhodoplanes sinuspersici</name>
    <dbReference type="NCBI Taxonomy" id="1235591"/>
    <lineage>
        <taxon>Bacteria</taxon>
        <taxon>Pseudomonadati</taxon>
        <taxon>Pseudomonadota</taxon>
        <taxon>Alphaproteobacteria</taxon>
        <taxon>Hyphomicrobiales</taxon>
        <taxon>Pseudorhodoplanes</taxon>
    </lineage>
</organism>
<dbReference type="Proteomes" id="UP000194137">
    <property type="component" value="Chromosome"/>
</dbReference>
<sequence>MKKFLLVAVAATSFIATALAQTAPIKTGDSAKGKVLTDEKGMTLYIFDKDTAGKSVCNGPCATNWPPLMAGGDAQDQGPYTVIVRDDGSKQWAYKGKPLYTWIKDTKPGDITGDGVANNTWHIAAP</sequence>
<reference evidence="1 2" key="1">
    <citation type="submission" date="2017-05" db="EMBL/GenBank/DDBJ databases">
        <title>Full genome sequence of Pseudorhodoplanes sinuspersici.</title>
        <authorList>
            <person name="Dastgheib S.M.M."/>
            <person name="Shavandi M."/>
            <person name="Tirandaz H."/>
        </authorList>
    </citation>
    <scope>NUCLEOTIDE SEQUENCE [LARGE SCALE GENOMIC DNA]</scope>
    <source>
        <strain evidence="1 2">RIPI110</strain>
    </source>
</reference>